<dbReference type="OrthoDB" id="3362695at2"/>
<accession>A0A561ENW0</accession>
<feature type="transmembrane region" description="Helical" evidence="1">
    <location>
        <begin position="47"/>
        <end position="70"/>
    </location>
</feature>
<keyword evidence="1" id="KW-1133">Transmembrane helix</keyword>
<evidence type="ECO:0000256" key="1">
    <source>
        <dbReference type="SAM" id="Phobius"/>
    </source>
</evidence>
<feature type="transmembrane region" description="Helical" evidence="1">
    <location>
        <begin position="22"/>
        <end position="41"/>
    </location>
</feature>
<dbReference type="Proteomes" id="UP000318416">
    <property type="component" value="Unassembled WGS sequence"/>
</dbReference>
<keyword evidence="3" id="KW-1185">Reference proteome</keyword>
<sequence>MLTTDDVYETRYGWTRRTSRKAVTNAMTAAVAVLALAVGAAKGGTLGAVIVVLGVLALLLGAGSAALSFATVRRRQVALRVDTDGILLGGYPLGYARTTALVPWSDIVGVELWVQRAGSMAFVGLHRTEGAPPLPAASSNPALARANERASGMCLDLLSASRPVHLWQLDTQRLLTTIARHAPHVVITVDPAFPGQG</sequence>
<evidence type="ECO:0000313" key="3">
    <source>
        <dbReference type="Proteomes" id="UP000318416"/>
    </source>
</evidence>
<reference evidence="2 3" key="1">
    <citation type="submission" date="2019-06" db="EMBL/GenBank/DDBJ databases">
        <title>Sequencing the genomes of 1000 actinobacteria strains.</title>
        <authorList>
            <person name="Klenk H.-P."/>
        </authorList>
    </citation>
    <scope>NUCLEOTIDE SEQUENCE [LARGE SCALE GENOMIC DNA]</scope>
    <source>
        <strain evidence="2 3">DSM 41649</strain>
    </source>
</reference>
<evidence type="ECO:0008006" key="4">
    <source>
        <dbReference type="Google" id="ProtNLM"/>
    </source>
</evidence>
<keyword evidence="1" id="KW-0472">Membrane</keyword>
<dbReference type="AlphaFoldDB" id="A0A561ENW0"/>
<proteinExistence type="predicted"/>
<gene>
    <name evidence="2" type="ORF">FB465_2298</name>
</gene>
<protein>
    <recommendedName>
        <fullName evidence="4">PH (Pleckstrin Homology) domain-containing protein</fullName>
    </recommendedName>
</protein>
<keyword evidence="1" id="KW-0812">Transmembrane</keyword>
<dbReference type="RefSeq" id="WP_145789970.1">
    <property type="nucleotide sequence ID" value="NZ_BAAABR010000030.1"/>
</dbReference>
<evidence type="ECO:0000313" key="2">
    <source>
        <dbReference type="EMBL" id="TWE17290.1"/>
    </source>
</evidence>
<comment type="caution">
    <text evidence="2">The sequence shown here is derived from an EMBL/GenBank/DDBJ whole genome shotgun (WGS) entry which is preliminary data.</text>
</comment>
<organism evidence="2 3">
    <name type="scientific">Kitasatospora atroaurantiaca</name>
    <dbReference type="NCBI Taxonomy" id="285545"/>
    <lineage>
        <taxon>Bacteria</taxon>
        <taxon>Bacillati</taxon>
        <taxon>Actinomycetota</taxon>
        <taxon>Actinomycetes</taxon>
        <taxon>Kitasatosporales</taxon>
        <taxon>Streptomycetaceae</taxon>
        <taxon>Kitasatospora</taxon>
    </lineage>
</organism>
<dbReference type="EMBL" id="VIVR01000001">
    <property type="protein sequence ID" value="TWE17290.1"/>
    <property type="molecule type" value="Genomic_DNA"/>
</dbReference>
<name>A0A561ENW0_9ACTN</name>